<comment type="caution">
    <text evidence="15">The sequence shown here is derived from an EMBL/GenBank/DDBJ whole genome shotgun (WGS) entry which is preliminary data.</text>
</comment>
<dbReference type="Gene3D" id="2.170.130.10">
    <property type="entry name" value="TonB-dependent receptor, plug domain"/>
    <property type="match status" value="1"/>
</dbReference>
<dbReference type="InterPro" id="IPR037066">
    <property type="entry name" value="Plug_dom_sf"/>
</dbReference>
<dbReference type="GO" id="GO:0015344">
    <property type="term" value="F:siderophore uptake transmembrane transporter activity"/>
    <property type="evidence" value="ECO:0007669"/>
    <property type="project" value="TreeGrafter"/>
</dbReference>
<organism evidence="15 16">
    <name type="scientific">Fodinibius salipaludis</name>
    <dbReference type="NCBI Taxonomy" id="2032627"/>
    <lineage>
        <taxon>Bacteria</taxon>
        <taxon>Pseudomonadati</taxon>
        <taxon>Balneolota</taxon>
        <taxon>Balneolia</taxon>
        <taxon>Balneolales</taxon>
        <taxon>Balneolaceae</taxon>
        <taxon>Fodinibius</taxon>
    </lineage>
</organism>
<evidence type="ECO:0000259" key="13">
    <source>
        <dbReference type="Pfam" id="PF00593"/>
    </source>
</evidence>
<dbReference type="OrthoDB" id="9803050at2"/>
<reference evidence="15 16" key="1">
    <citation type="submission" date="2017-08" db="EMBL/GenBank/DDBJ databases">
        <title>Aliifodinibius alkalisoli sp. nov., isolated from saline alkaline soil.</title>
        <authorList>
            <person name="Liu D."/>
            <person name="Zhang G."/>
        </authorList>
    </citation>
    <scope>NUCLEOTIDE SEQUENCE [LARGE SCALE GENOMIC DNA]</scope>
    <source>
        <strain evidence="15 16">WN023</strain>
    </source>
</reference>
<dbReference type="PANTHER" id="PTHR30069:SF29">
    <property type="entry name" value="HEMOGLOBIN AND HEMOGLOBIN-HAPTOGLOBIN-BINDING PROTEIN 1-RELATED"/>
    <property type="match status" value="1"/>
</dbReference>
<dbReference type="Proteomes" id="UP000218831">
    <property type="component" value="Unassembled WGS sequence"/>
</dbReference>
<dbReference type="SUPFAM" id="SSF49464">
    <property type="entry name" value="Carboxypeptidase regulatory domain-like"/>
    <property type="match status" value="1"/>
</dbReference>
<keyword evidence="2 10" id="KW-0813">Transport</keyword>
<name>A0A2A2G8Z3_9BACT</name>
<dbReference type="InterPro" id="IPR036942">
    <property type="entry name" value="Beta-barrel_TonB_sf"/>
</dbReference>
<evidence type="ECO:0000256" key="5">
    <source>
        <dbReference type="ARBA" id="ARBA00022729"/>
    </source>
</evidence>
<evidence type="ECO:0000256" key="11">
    <source>
        <dbReference type="RuleBase" id="RU003357"/>
    </source>
</evidence>
<dbReference type="GO" id="GO:0009279">
    <property type="term" value="C:cell outer membrane"/>
    <property type="evidence" value="ECO:0007669"/>
    <property type="project" value="UniProtKB-SubCell"/>
</dbReference>
<dbReference type="InterPro" id="IPR008969">
    <property type="entry name" value="CarboxyPept-like_regulatory"/>
</dbReference>
<evidence type="ECO:0000259" key="14">
    <source>
        <dbReference type="Pfam" id="PF07715"/>
    </source>
</evidence>
<feature type="domain" description="TonB-dependent receptor plug" evidence="14">
    <location>
        <begin position="148"/>
        <end position="224"/>
    </location>
</feature>
<evidence type="ECO:0000313" key="16">
    <source>
        <dbReference type="Proteomes" id="UP000218831"/>
    </source>
</evidence>
<evidence type="ECO:0000256" key="2">
    <source>
        <dbReference type="ARBA" id="ARBA00022448"/>
    </source>
</evidence>
<dbReference type="AlphaFoldDB" id="A0A2A2G8Z3"/>
<sequence length="757" mass="85634">MADRGVKKLLTVLVIFLSAQFTYGQQSASVNGYISDAETGETLISANIALKDSRKGTSSNTSGYFSLTDIAPGTYTIVATYVGYQRYEQEITLEPGQSLRLDIDLDPEGVRLDEVVVESEREKEEQRNIGIAQMQTKLIKELPSVLQSDVFRSLQLLPGVKAASDFSSGLYIRGGSPDQTLILLDRTTVYNPSHFFGFFSTFNPDAVKDVRLYKGGYPAKYGGRLGSVLTIFNKDGNRNEFEGSVSVGLLSSRASIEGPFEKGSYMLAVRRSTLEPVLAILQNTSENIPDSFYFLDVNGKVNYDANQNNKISLAFYTGTDNLKFPFSTDAGINLNYGNQTLSSTWTHIFSDNVFSNFTVTGSRYFNYPTINLASTPIERSNNIYDFSLKGDIEYLPNDNHEISTGFWMGNLTLKLQDSFDGEDTFSSRIQTQYGSWYIQDKWDISDQWTATPGLRVAGFSEGQYLRLEPRMSLEYRPIDRIRLQGAYGRYNQFLTLISNEAFTGFDVWLTTDDGVPPAYGNQYVVGAKTIPWEGYGLDLELYYRSMNDLFELDPFITDQAGLPYNEIFRFGEGYAYGAELYFERQVGRLTGFAGYTFSVTRRKFPNFNDPISNQGTARYYPPKYDRIHDLNIVLQYDISSRWSTTVSFNYATGQAYTKPLGRTTAFDVPTSGLNYDQLIVGRVNASRLPDYNRLDFSFSRKGTFFGMGEAEWQFQVINAYSRRNVWFYNYDLNENPAEREAITLLPILPTLSYTVEF</sequence>
<comment type="subcellular location">
    <subcellularLocation>
        <location evidence="1 10">Cell outer membrane</location>
        <topology evidence="1 10">Multi-pass membrane protein</topology>
    </subcellularLocation>
</comment>
<evidence type="ECO:0000256" key="4">
    <source>
        <dbReference type="ARBA" id="ARBA00022692"/>
    </source>
</evidence>
<feature type="signal peptide" evidence="12">
    <location>
        <begin position="1"/>
        <end position="24"/>
    </location>
</feature>
<keyword evidence="16" id="KW-1185">Reference proteome</keyword>
<dbReference type="Pfam" id="PF13715">
    <property type="entry name" value="CarbopepD_reg_2"/>
    <property type="match status" value="1"/>
</dbReference>
<keyword evidence="4 10" id="KW-0812">Transmembrane</keyword>
<dbReference type="PANTHER" id="PTHR30069">
    <property type="entry name" value="TONB-DEPENDENT OUTER MEMBRANE RECEPTOR"/>
    <property type="match status" value="1"/>
</dbReference>
<dbReference type="PROSITE" id="PS52016">
    <property type="entry name" value="TONB_DEPENDENT_REC_3"/>
    <property type="match status" value="1"/>
</dbReference>
<keyword evidence="8 15" id="KW-0675">Receptor</keyword>
<dbReference type="RefSeq" id="WP_095607240.1">
    <property type="nucleotide sequence ID" value="NZ_NSKE01000009.1"/>
</dbReference>
<evidence type="ECO:0000313" key="15">
    <source>
        <dbReference type="EMBL" id="PAU93313.1"/>
    </source>
</evidence>
<protein>
    <submittedName>
        <fullName evidence="15">TonB-dependent receptor</fullName>
    </submittedName>
</protein>
<dbReference type="Pfam" id="PF00593">
    <property type="entry name" value="TonB_dep_Rec_b-barrel"/>
    <property type="match status" value="1"/>
</dbReference>
<gene>
    <name evidence="15" type="ORF">CK503_12895</name>
</gene>
<evidence type="ECO:0000256" key="6">
    <source>
        <dbReference type="ARBA" id="ARBA00023077"/>
    </source>
</evidence>
<evidence type="ECO:0000256" key="12">
    <source>
        <dbReference type="SAM" id="SignalP"/>
    </source>
</evidence>
<evidence type="ECO:0000256" key="1">
    <source>
        <dbReference type="ARBA" id="ARBA00004571"/>
    </source>
</evidence>
<accession>A0A2A2G8Z3</accession>
<dbReference type="Pfam" id="PF07715">
    <property type="entry name" value="Plug"/>
    <property type="match status" value="1"/>
</dbReference>
<keyword evidence="6 11" id="KW-0798">TonB box</keyword>
<evidence type="ECO:0000256" key="10">
    <source>
        <dbReference type="PROSITE-ProRule" id="PRU01360"/>
    </source>
</evidence>
<proteinExistence type="inferred from homology"/>
<keyword evidence="7 10" id="KW-0472">Membrane</keyword>
<evidence type="ECO:0000256" key="7">
    <source>
        <dbReference type="ARBA" id="ARBA00023136"/>
    </source>
</evidence>
<evidence type="ECO:0000256" key="3">
    <source>
        <dbReference type="ARBA" id="ARBA00022452"/>
    </source>
</evidence>
<dbReference type="InterPro" id="IPR039426">
    <property type="entry name" value="TonB-dep_rcpt-like"/>
</dbReference>
<dbReference type="SUPFAM" id="SSF56935">
    <property type="entry name" value="Porins"/>
    <property type="match status" value="1"/>
</dbReference>
<dbReference type="InterPro" id="IPR012910">
    <property type="entry name" value="Plug_dom"/>
</dbReference>
<keyword evidence="3 10" id="KW-1134">Transmembrane beta strand</keyword>
<feature type="chain" id="PRO_5012471714" evidence="12">
    <location>
        <begin position="25"/>
        <end position="757"/>
    </location>
</feature>
<dbReference type="EMBL" id="NSKE01000009">
    <property type="protein sequence ID" value="PAU93313.1"/>
    <property type="molecule type" value="Genomic_DNA"/>
</dbReference>
<dbReference type="Gene3D" id="2.40.170.20">
    <property type="entry name" value="TonB-dependent receptor, beta-barrel domain"/>
    <property type="match status" value="1"/>
</dbReference>
<comment type="similarity">
    <text evidence="10 11">Belongs to the TonB-dependent receptor family.</text>
</comment>
<feature type="domain" description="TonB-dependent receptor-like beta-barrel" evidence="13">
    <location>
        <begin position="298"/>
        <end position="698"/>
    </location>
</feature>
<keyword evidence="5 12" id="KW-0732">Signal</keyword>
<keyword evidence="9 10" id="KW-0998">Cell outer membrane</keyword>
<dbReference type="Gene3D" id="2.60.40.1120">
    <property type="entry name" value="Carboxypeptidase-like, regulatory domain"/>
    <property type="match status" value="1"/>
</dbReference>
<dbReference type="InterPro" id="IPR000531">
    <property type="entry name" value="Beta-barrel_TonB"/>
</dbReference>
<dbReference type="GO" id="GO:0044718">
    <property type="term" value="P:siderophore transmembrane transport"/>
    <property type="evidence" value="ECO:0007669"/>
    <property type="project" value="TreeGrafter"/>
</dbReference>
<evidence type="ECO:0000256" key="8">
    <source>
        <dbReference type="ARBA" id="ARBA00023170"/>
    </source>
</evidence>
<evidence type="ECO:0000256" key="9">
    <source>
        <dbReference type="ARBA" id="ARBA00023237"/>
    </source>
</evidence>